<evidence type="ECO:0000313" key="3">
    <source>
        <dbReference type="Proteomes" id="UP000271464"/>
    </source>
</evidence>
<dbReference type="EMBL" id="UPHM01000169">
    <property type="protein sequence ID" value="VBA32886.1"/>
    <property type="molecule type" value="Genomic_DNA"/>
</dbReference>
<feature type="signal peptide" evidence="1">
    <location>
        <begin position="1"/>
        <end position="25"/>
    </location>
</feature>
<reference evidence="2 3" key="1">
    <citation type="submission" date="2018-09" db="EMBL/GenBank/DDBJ databases">
        <authorList>
            <person name="Tagini F."/>
        </authorList>
    </citation>
    <scope>NUCLEOTIDE SEQUENCE [LARGE SCALE GENOMIC DNA]</scope>
    <source>
        <strain evidence="2 3">MK4</strain>
    </source>
</reference>
<keyword evidence="1" id="KW-0732">Signal</keyword>
<name>A0ABY6RST3_9MYCO</name>
<dbReference type="RefSeq" id="WP_122526646.1">
    <property type="nucleotide sequence ID" value="NZ_UPHM01000169.1"/>
</dbReference>
<proteinExistence type="predicted"/>
<keyword evidence="3" id="KW-1185">Reference proteome</keyword>
<protein>
    <submittedName>
        <fullName evidence="2">Uncharacterized protein</fullName>
    </submittedName>
</protein>
<dbReference type="Proteomes" id="UP000271464">
    <property type="component" value="Unassembled WGS sequence"/>
</dbReference>
<organism evidence="2 3">
    <name type="scientific">Mycobacterium persicum</name>
    <dbReference type="NCBI Taxonomy" id="1487726"/>
    <lineage>
        <taxon>Bacteria</taxon>
        <taxon>Bacillati</taxon>
        <taxon>Actinomycetota</taxon>
        <taxon>Actinomycetes</taxon>
        <taxon>Mycobacteriales</taxon>
        <taxon>Mycobacteriaceae</taxon>
        <taxon>Mycobacterium</taxon>
    </lineage>
</organism>
<evidence type="ECO:0000313" key="2">
    <source>
        <dbReference type="EMBL" id="VBA32886.1"/>
    </source>
</evidence>
<sequence>MTRRQFFAVASLTLPRLLRAVPAAAPLVCPTAAAALIHSRAPVRGTYAGWPQPGVPPQPMLV</sequence>
<gene>
    <name evidence="2" type="ORF">LAUMK4_05820</name>
</gene>
<evidence type="ECO:0000256" key="1">
    <source>
        <dbReference type="SAM" id="SignalP"/>
    </source>
</evidence>
<feature type="chain" id="PRO_5046015342" evidence="1">
    <location>
        <begin position="26"/>
        <end position="62"/>
    </location>
</feature>
<accession>A0ABY6RST3</accession>
<comment type="caution">
    <text evidence="2">The sequence shown here is derived from an EMBL/GenBank/DDBJ whole genome shotgun (WGS) entry which is preliminary data.</text>
</comment>